<name>A0A5D0TQX6_9ACTN</name>
<dbReference type="InterPro" id="IPR036188">
    <property type="entry name" value="FAD/NAD-bd_sf"/>
</dbReference>
<sequence length="460" mass="50084">MGDVDDHAIVIGAGVSGILAARALARRFARVTIVERDTLPQEPAFRPGIPQSPQIHAFWKHGVDCAEHLLPGLTRELTDHGAHRLIVPRDFLWLSPVGWFPRVSGTADLTCSRALVDWTLRRMAAADDRIEILEGSQVTGLVPSPDGDGVKGVHVRGAGTAEPRVLGAGLVADASGRRSEATGWLTELGYPSPAVERYDAAFGYSSRYYKLPDSSVQDWKAIYIQTSPNTPRGGVLVPVEGGRWMATLLGCGEESIPPTRDDRFLAYARSLRSPVLYDALREAEPLSDAQAFRNTANEWRHYESLDRWPRGFMVLGDALCRFNPVYGQGMTVAAMSAKAIADEIDGMDPARIRRDSARLQRVAAAQSANAWGLATGEDLRFPWTRGRPPGAKVRLLHQYMDHVVAAGNVDPATCRTIFRVFGMNVPPTALFRPSAITRVVGRWRAPTTSSAPAGSPPPIA</sequence>
<keyword evidence="3" id="KW-1185">Reference proteome</keyword>
<dbReference type="AlphaFoldDB" id="A0A5D0TQX6"/>
<dbReference type="Pfam" id="PF01266">
    <property type="entry name" value="DAO"/>
    <property type="match status" value="1"/>
</dbReference>
<accession>A0A5D0TQX6</accession>
<comment type="caution">
    <text evidence="2">The sequence shown here is derived from an EMBL/GenBank/DDBJ whole genome shotgun (WGS) entry which is preliminary data.</text>
</comment>
<dbReference type="SUPFAM" id="SSF51905">
    <property type="entry name" value="FAD/NAD(P)-binding domain"/>
    <property type="match status" value="1"/>
</dbReference>
<evidence type="ECO:0000313" key="2">
    <source>
        <dbReference type="EMBL" id="TYC07419.1"/>
    </source>
</evidence>
<dbReference type="EMBL" id="VSFF01000023">
    <property type="protein sequence ID" value="TYC07419.1"/>
    <property type="molecule type" value="Genomic_DNA"/>
</dbReference>
<feature type="domain" description="FAD dependent oxidoreductase" evidence="1">
    <location>
        <begin position="8"/>
        <end position="175"/>
    </location>
</feature>
<dbReference type="PANTHER" id="PTHR43422:SF3">
    <property type="entry name" value="THIAMINE THIAZOLE SYNTHASE"/>
    <property type="match status" value="1"/>
</dbReference>
<evidence type="ECO:0000259" key="1">
    <source>
        <dbReference type="Pfam" id="PF01266"/>
    </source>
</evidence>
<reference evidence="2 3" key="1">
    <citation type="submission" date="2019-08" db="EMBL/GenBank/DDBJ databases">
        <title>Actinomadura sp. nov. CYP1-5 isolated from mountain soil.</title>
        <authorList>
            <person name="Songsumanus A."/>
            <person name="Kuncharoen N."/>
            <person name="Kudo T."/>
            <person name="Yuki M."/>
            <person name="Igarashi Y."/>
            <person name="Tanasupawat S."/>
        </authorList>
    </citation>
    <scope>NUCLEOTIDE SEQUENCE [LARGE SCALE GENOMIC DNA]</scope>
    <source>
        <strain evidence="2 3">GKU157</strain>
    </source>
</reference>
<organism evidence="2 3">
    <name type="scientific">Actinomadura syzygii</name>
    <dbReference type="NCBI Taxonomy" id="1427538"/>
    <lineage>
        <taxon>Bacteria</taxon>
        <taxon>Bacillati</taxon>
        <taxon>Actinomycetota</taxon>
        <taxon>Actinomycetes</taxon>
        <taxon>Streptosporangiales</taxon>
        <taxon>Thermomonosporaceae</taxon>
        <taxon>Actinomadura</taxon>
    </lineage>
</organism>
<dbReference type="OrthoDB" id="9790035at2"/>
<proteinExistence type="predicted"/>
<dbReference type="InterPro" id="IPR006076">
    <property type="entry name" value="FAD-dep_OxRdtase"/>
</dbReference>
<dbReference type="Proteomes" id="UP000322634">
    <property type="component" value="Unassembled WGS sequence"/>
</dbReference>
<dbReference type="PANTHER" id="PTHR43422">
    <property type="entry name" value="THIAMINE THIAZOLE SYNTHASE"/>
    <property type="match status" value="1"/>
</dbReference>
<dbReference type="Gene3D" id="3.50.50.60">
    <property type="entry name" value="FAD/NAD(P)-binding domain"/>
    <property type="match status" value="1"/>
</dbReference>
<protein>
    <recommendedName>
        <fullName evidence="1">FAD dependent oxidoreductase domain-containing protein</fullName>
    </recommendedName>
</protein>
<gene>
    <name evidence="2" type="ORF">FXF65_42965</name>
</gene>
<dbReference type="RefSeq" id="WP_148356248.1">
    <property type="nucleotide sequence ID" value="NZ_JBHSBF010000046.1"/>
</dbReference>
<evidence type="ECO:0000313" key="3">
    <source>
        <dbReference type="Proteomes" id="UP000322634"/>
    </source>
</evidence>